<protein>
    <submittedName>
        <fullName evidence="1">Uncharacterized protein</fullName>
    </submittedName>
</protein>
<organism evidence="1">
    <name type="scientific">uncultured Thermomicrobiales bacterium</name>
    <dbReference type="NCBI Taxonomy" id="1645740"/>
    <lineage>
        <taxon>Bacteria</taxon>
        <taxon>Pseudomonadati</taxon>
        <taxon>Thermomicrobiota</taxon>
        <taxon>Thermomicrobia</taxon>
        <taxon>Thermomicrobiales</taxon>
        <taxon>environmental samples</taxon>
    </lineage>
</organism>
<reference evidence="1" key="1">
    <citation type="submission" date="2020-02" db="EMBL/GenBank/DDBJ databases">
        <authorList>
            <person name="Meier V. D."/>
        </authorList>
    </citation>
    <scope>NUCLEOTIDE SEQUENCE</scope>
    <source>
        <strain evidence="1">AVDCRST_MAG49</strain>
    </source>
</reference>
<accession>A0A6J4V0N8</accession>
<gene>
    <name evidence="1" type="ORF">AVDCRST_MAG49-2848</name>
</gene>
<dbReference type="AlphaFoldDB" id="A0A6J4V0N8"/>
<feature type="non-terminal residue" evidence="1">
    <location>
        <position position="33"/>
    </location>
</feature>
<name>A0A6J4V0N8_9BACT</name>
<proteinExistence type="predicted"/>
<evidence type="ECO:0000313" key="1">
    <source>
        <dbReference type="EMBL" id="CAA9565159.1"/>
    </source>
</evidence>
<sequence>GEGVDLHGALQAGGLRLRGRAQPAARRRGDEGF</sequence>
<dbReference type="EMBL" id="CADCWG010000198">
    <property type="protein sequence ID" value="CAA9565159.1"/>
    <property type="molecule type" value="Genomic_DNA"/>
</dbReference>
<feature type="non-terminal residue" evidence="1">
    <location>
        <position position="1"/>
    </location>
</feature>